<dbReference type="Proteomes" id="UP001239111">
    <property type="component" value="Chromosome 4"/>
</dbReference>
<accession>A0ACC2N7Y6</accession>
<sequence>MSTISTDPETAGFDTSAGTRWIYPENYPRRDYQFTIVQTALYSNTLVCLPTGLGKTFIAAVVMYNFWRWYPKGRVVFMAPTKPLVAQQIHACHEIMGIPSSETIELTGAVNQIKRRQAWLEKRVIFATPQTFQKDLQNNIVPCELIKCIVLDEAHKALGKHSYCEIVRMLNQKTKFFRILALSATPGSKVDHVREVIQNLLISELELRDDTSPDITPYTNDRQIERIVVGLGKELNEFKERYIGIMDPHVRVLVRNHIMNGNTANISRGRIFMLMKQYDSKTKGPNHGTIMKTLNILLTMYHAYELLLKHGLRAFYNFYANHSDKFWLESELDLQLMLKDIQNYLGDFPIIQASPDEIIPDIPKDLVFGHNKFDKLRELLDVHFKSYSEQAKSTRAIVFVEYRDIVNEVYVLLLQNRPLIRPQMFVGQAGQKQRDQITALEDFRNNKVNVLISTSVGEEGLDVGEVDLIVCFDISTSAPTRLVQRMGRTGRKRSGRVVILLTEGKEMQTLNQAMSKKDSLNKKVLQSSNIASSLYQSSPRMVPPGIEPECLNMYIKSLPKTPKAQNVKKTKPPVEKKSRKKKDLAIVDNELEMVQPSTSKIDSHSKPVGSTQPTMMRFLTTNQQSRKPPTSYNQENDSGICEEFQLPINPDNPYALIRPTEVKILTSDSHALEFLTLCAMKKSEEGTQKSDIIRINKTWIPRRSPVDIFCNLVVPSIDDLDYLRDLTEYSGSLENELKSDDSDRSLSSPQSAVIKESDRSNNFFQFGNSYIESQKYDKDSSISLSLLKDFDMEDLGLFDEIPSPNKQVNNKSHNSILHSTEISGFDFNDDFSIHESPHGEPEGKKPEENDNGLVGDASIIEEFAQPSFSPQLASSRIPAHVEIDFENILDEETESEVSDARSVNGEANIFDDLINADSSTDDDLFPEDHNITVIPAKKEEPNITVVANSITESSVTAVPEQTSVTIVDHATPLPTKRIASQSPERVTPSKKQKIAETDSSDDEDVEILGTPQKERNRSFSQRDVTLKPVPKVADPDSDQDLFDDIDFDETQFSFADNAMPGQVDLSVALGKQDNGNKRTEEPTKPVLDNDESLICLGTEVKVTSQKDTGATTKKLTFRELDEAADEFHGRKRKDQPSTQQKSTSNKSVKSIDRASKVESDKNASGLDSADWNDDPSFAPFPSEEVNIIKEEKFSRFFKPTPKKSFSQEVSSTGWISTNPKANNNVIKPKSMLSLKTSNIKCGATLDNFIRVGKKPDPLKKSEVVPKFIKRDEKLSSKKTPATVVGKSTWSNDLSNADEEFESIFNKPISRKPKLDQKDESELFLDKFMRSEGKPNPGNNDPKIMSANCTTRPCLRLLALKKSVPAERDMDGFIMPQSKIVSPKAVTSSAVSNEGNKNGKENQLPRWIKSNAKKDICMSPRFRKYHSENDLSVKRKSKKRFKARKKLACDFIDDEAEVSSDADTTDGSSADEDKAVDDSFVSYTQDMGDSVDMRAHYLQTVNKSPIRPGGFMFKKTREVPDYQIYSQPISQSQANETYMNDSFCVGDDLHDSDNDCYSLSSDSLLDDIEYNLEIERESSKMKKKTKSSTKRKNRNNFKNISTSTDSSSEDEMEALRKQVLEESMLLKR</sequence>
<reference evidence="1" key="1">
    <citation type="submission" date="2023-04" db="EMBL/GenBank/DDBJ databases">
        <title>A chromosome-level genome assembly of the parasitoid wasp Eretmocerus hayati.</title>
        <authorList>
            <person name="Zhong Y."/>
            <person name="Liu S."/>
            <person name="Liu Y."/>
        </authorList>
    </citation>
    <scope>NUCLEOTIDE SEQUENCE</scope>
    <source>
        <strain evidence="1">ZJU_SS_LIU_2023</strain>
    </source>
</reference>
<evidence type="ECO:0000313" key="1">
    <source>
        <dbReference type="EMBL" id="KAJ8667223.1"/>
    </source>
</evidence>
<evidence type="ECO:0000313" key="2">
    <source>
        <dbReference type="Proteomes" id="UP001239111"/>
    </source>
</evidence>
<comment type="caution">
    <text evidence="1">The sequence shown here is derived from an EMBL/GenBank/DDBJ whole genome shotgun (WGS) entry which is preliminary data.</text>
</comment>
<name>A0ACC2N7Y6_9HYME</name>
<protein>
    <submittedName>
        <fullName evidence="1">Uncharacterized protein</fullName>
    </submittedName>
</protein>
<proteinExistence type="predicted"/>
<dbReference type="EMBL" id="CM056744">
    <property type="protein sequence ID" value="KAJ8667223.1"/>
    <property type="molecule type" value="Genomic_DNA"/>
</dbReference>
<gene>
    <name evidence="1" type="ORF">QAD02_008885</name>
</gene>
<organism evidence="1 2">
    <name type="scientific">Eretmocerus hayati</name>
    <dbReference type="NCBI Taxonomy" id="131215"/>
    <lineage>
        <taxon>Eukaryota</taxon>
        <taxon>Metazoa</taxon>
        <taxon>Ecdysozoa</taxon>
        <taxon>Arthropoda</taxon>
        <taxon>Hexapoda</taxon>
        <taxon>Insecta</taxon>
        <taxon>Pterygota</taxon>
        <taxon>Neoptera</taxon>
        <taxon>Endopterygota</taxon>
        <taxon>Hymenoptera</taxon>
        <taxon>Apocrita</taxon>
        <taxon>Proctotrupomorpha</taxon>
        <taxon>Chalcidoidea</taxon>
        <taxon>Aphelinidae</taxon>
        <taxon>Aphelininae</taxon>
        <taxon>Eretmocerus</taxon>
    </lineage>
</organism>
<keyword evidence="2" id="KW-1185">Reference proteome</keyword>